<sequence length="326" mass="35162">MADITPLASGSNDRPVVQPRQDAPILLFGDGRDWHGKSLGRAFKARGISPITVPLGACGFDTTKSHGLAIPGLGDELPAAAFVRFVPGGSFEQVTMYLGVLHALRDSGVMVWNDARTIEACVDKSTTSFRLAKAGLRTPRSWTTVHRDEAIEIVRRLRAEGLKAVQKPLFGAQGNGLVLVETPDDLAPDEEVNGTYYLQEFIPPALDEQFQDWRIFVCRGRVVAAMLRHGVSWITNIKQGARAKAAIPSQDLSDMALKAAACVGADYAGVDVIQSRDGGFLVLEVNSMPAWNGLQKVTKFGITEHVVDAFLDAAFAHGRAAERGEA</sequence>
<dbReference type="GO" id="GO:0005737">
    <property type="term" value="C:cytoplasm"/>
    <property type="evidence" value="ECO:0007669"/>
    <property type="project" value="TreeGrafter"/>
</dbReference>
<dbReference type="GO" id="GO:0046872">
    <property type="term" value="F:metal ion binding"/>
    <property type="evidence" value="ECO:0007669"/>
    <property type="project" value="UniProtKB-KW"/>
</dbReference>
<accession>A0A1E2S306</accession>
<keyword evidence="7" id="KW-1185">Reference proteome</keyword>
<evidence type="ECO:0000313" key="6">
    <source>
        <dbReference type="EMBL" id="ODA68792.1"/>
    </source>
</evidence>
<dbReference type="EC" id="6.3.2.-" evidence="6"/>
<proteinExistence type="predicted"/>
<dbReference type="Gene3D" id="3.30.470.20">
    <property type="entry name" value="ATP-grasp fold, B domain"/>
    <property type="match status" value="1"/>
</dbReference>
<dbReference type="Gene3D" id="3.40.50.20">
    <property type="match status" value="1"/>
</dbReference>
<dbReference type="PATRIC" id="fig|1177755.3.peg.625"/>
<dbReference type="STRING" id="1177755.A7A08_00626"/>
<dbReference type="SUPFAM" id="SSF56059">
    <property type="entry name" value="Glutathione synthetase ATP-binding domain-like"/>
    <property type="match status" value="1"/>
</dbReference>
<dbReference type="Pfam" id="PF08443">
    <property type="entry name" value="RimK"/>
    <property type="match status" value="1"/>
</dbReference>
<name>A0A1E2S306_9HYPH</name>
<protein>
    <submittedName>
        <fullName evidence="6">Alpha-aminoadipate--LysW ligase LysX</fullName>
        <ecNumber evidence="6">6.3.2.-</ecNumber>
    </submittedName>
</protein>
<dbReference type="InterPro" id="IPR013651">
    <property type="entry name" value="ATP-grasp_RimK-type"/>
</dbReference>
<dbReference type="InterPro" id="IPR011761">
    <property type="entry name" value="ATP-grasp"/>
</dbReference>
<dbReference type="GO" id="GO:0005524">
    <property type="term" value="F:ATP binding"/>
    <property type="evidence" value="ECO:0007669"/>
    <property type="project" value="UniProtKB-UniRule"/>
</dbReference>
<reference evidence="6 7" key="1">
    <citation type="submission" date="2016-07" db="EMBL/GenBank/DDBJ databases">
        <title>Draft genome sequence of Methyloligella halotolerans C2T (VKM B-2706T=CCUG 61687T=DSM 25045T), a halotolerant polyhydroxybutyrate accumulating methylotroph.</title>
        <authorList>
            <person name="Vasilenko O.V."/>
            <person name="Doronina N.V."/>
            <person name="Poroshina M.N."/>
            <person name="Tarlachkov S.V."/>
            <person name="Trotsenko Y.A."/>
        </authorList>
    </citation>
    <scope>NUCLEOTIDE SEQUENCE [LARGE SCALE GENOMIC DNA]</scope>
    <source>
        <strain evidence="6 7">VKM B-2706</strain>
    </source>
</reference>
<dbReference type="NCBIfam" id="TIGR00768">
    <property type="entry name" value="rimK_fam"/>
    <property type="match status" value="1"/>
</dbReference>
<dbReference type="EMBL" id="MASI01000001">
    <property type="protein sequence ID" value="ODA68792.1"/>
    <property type="molecule type" value="Genomic_DNA"/>
</dbReference>
<dbReference type="RefSeq" id="WP_083226394.1">
    <property type="nucleotide sequence ID" value="NZ_MASI01000001.1"/>
</dbReference>
<keyword evidence="2 4" id="KW-0547">Nucleotide-binding</keyword>
<evidence type="ECO:0000259" key="5">
    <source>
        <dbReference type="PROSITE" id="PS50975"/>
    </source>
</evidence>
<keyword evidence="3 4" id="KW-0067">ATP-binding</keyword>
<feature type="domain" description="ATP-grasp" evidence="5">
    <location>
        <begin position="128"/>
        <end position="311"/>
    </location>
</feature>
<dbReference type="OrthoDB" id="9786585at2"/>
<organism evidence="6 7">
    <name type="scientific">Methyloligella halotolerans</name>
    <dbReference type="NCBI Taxonomy" id="1177755"/>
    <lineage>
        <taxon>Bacteria</taxon>
        <taxon>Pseudomonadati</taxon>
        <taxon>Pseudomonadota</taxon>
        <taxon>Alphaproteobacteria</taxon>
        <taxon>Hyphomicrobiales</taxon>
        <taxon>Hyphomicrobiaceae</taxon>
        <taxon>Methyloligella</taxon>
    </lineage>
</organism>
<evidence type="ECO:0000256" key="1">
    <source>
        <dbReference type="ARBA" id="ARBA00022723"/>
    </source>
</evidence>
<dbReference type="PANTHER" id="PTHR21621:SF0">
    <property type="entry name" value="BETA-CITRYLGLUTAMATE SYNTHASE B-RELATED"/>
    <property type="match status" value="1"/>
</dbReference>
<dbReference type="InterPro" id="IPR004666">
    <property type="entry name" value="Rp_bS6_RimK/Lys_biosynth_LsyX"/>
</dbReference>
<keyword evidence="6" id="KW-0436">Ligase</keyword>
<dbReference type="PANTHER" id="PTHR21621">
    <property type="entry name" value="RIBOSOMAL PROTEIN S6 MODIFICATION PROTEIN"/>
    <property type="match status" value="1"/>
</dbReference>
<dbReference type="AlphaFoldDB" id="A0A1E2S306"/>
<evidence type="ECO:0000256" key="2">
    <source>
        <dbReference type="ARBA" id="ARBA00022741"/>
    </source>
</evidence>
<dbReference type="Proteomes" id="UP000095087">
    <property type="component" value="Unassembled WGS sequence"/>
</dbReference>
<comment type="caution">
    <text evidence="6">The sequence shown here is derived from an EMBL/GenBank/DDBJ whole genome shotgun (WGS) entry which is preliminary data.</text>
</comment>
<dbReference type="PROSITE" id="PS50975">
    <property type="entry name" value="ATP_GRASP"/>
    <property type="match status" value="1"/>
</dbReference>
<keyword evidence="1" id="KW-0479">Metal-binding</keyword>
<evidence type="ECO:0000256" key="4">
    <source>
        <dbReference type="PROSITE-ProRule" id="PRU00409"/>
    </source>
</evidence>
<dbReference type="GO" id="GO:0016879">
    <property type="term" value="F:ligase activity, forming carbon-nitrogen bonds"/>
    <property type="evidence" value="ECO:0007669"/>
    <property type="project" value="TreeGrafter"/>
</dbReference>
<evidence type="ECO:0000256" key="3">
    <source>
        <dbReference type="ARBA" id="ARBA00022840"/>
    </source>
</evidence>
<gene>
    <name evidence="6" type="ORF">A7A08_00626</name>
</gene>
<evidence type="ECO:0000313" key="7">
    <source>
        <dbReference type="Proteomes" id="UP000095087"/>
    </source>
</evidence>